<evidence type="ECO:0000256" key="7">
    <source>
        <dbReference type="ARBA" id="ARBA00023295"/>
    </source>
</evidence>
<evidence type="ECO:0000256" key="2">
    <source>
        <dbReference type="ARBA" id="ARBA00005940"/>
    </source>
</evidence>
<evidence type="ECO:0000256" key="9">
    <source>
        <dbReference type="PIRSR" id="PIRSR001084-1"/>
    </source>
</evidence>
<feature type="binding site" evidence="10">
    <location>
        <position position="108"/>
    </location>
    <ligand>
        <name>substrate</name>
    </ligand>
</feature>
<evidence type="ECO:0000256" key="3">
    <source>
        <dbReference type="ARBA" id="ARBA00012756"/>
    </source>
</evidence>
<evidence type="ECO:0000256" key="11">
    <source>
        <dbReference type="PIRSR" id="PIRSR001084-3"/>
    </source>
</evidence>
<dbReference type="STRING" id="1121256.SAMN02746089_02367"/>
<feature type="active site" description="Proton donor" evidence="9">
    <location>
        <position position="147"/>
    </location>
</feature>
<keyword evidence="6 11" id="KW-0862">Zinc</keyword>
<dbReference type="Gene3D" id="3.20.20.80">
    <property type="entry name" value="Glycosidases"/>
    <property type="match status" value="1"/>
</dbReference>
<comment type="catalytic activity">
    <reaction evidence="1 8">
        <text>Hydrolysis of terminal non-reducing beta-D-galactose residues in beta-D-galactosides.</text>
        <dbReference type="EC" id="3.2.1.23"/>
    </reaction>
</comment>
<feature type="domain" description="Beta-galactosidase trimerisation" evidence="13">
    <location>
        <begin position="390"/>
        <end position="592"/>
    </location>
</feature>
<dbReference type="GO" id="GO:0046872">
    <property type="term" value="F:metal ion binding"/>
    <property type="evidence" value="ECO:0007669"/>
    <property type="project" value="UniProtKB-KW"/>
</dbReference>
<evidence type="ECO:0000256" key="4">
    <source>
        <dbReference type="ARBA" id="ARBA00022723"/>
    </source>
</evidence>
<sequence length="658" mass="75084">MKVLPPYLGAAYYPEDWPLDKIDEDIALMKEAGINVVRVGEFAWSRMEPEEGVYDFQWLHTVVNKLAEAGIAVIMCTPTCTPPIWLVEKYPEVLVVHDDGTRAQHGARRHACPNNRVYRQYCEKIVTKLAEEFGNDENVIGWQIDNEMYPPRGRGCCCPTCHEKFKDTMRQQFGTIENLNRTWGTDLWSQTYQSFEQLPIPRSDTWHHPSLLTAWMNFQSDSYIEFTKVQVDILHRLAKQPVGTDMMPVNGLNYYKISQVLDVVQFNHYNSMENLWQAAFWMDFIRPLKQVPFWNTETQTCWNGSTTANGYKEKGFCRVNSWLPIALGGEANLYWLWRAHWSGQELMHGSVISSSGRPLHIFDEVKEVSEGFRKAGEFLNNTRPVKSGLAVHFSGYAWWLFEFQPMVNGFRYADKMMNAVYRPLMEAQLRPDIIDPAASLEDYKVILSPFLPTLEESGLSERIKNWVYNGGTWIVGPLSDIRTIHATKYVDAPFGYLEDWGKVYCKYQIPGDPRDFIVQWKDDHTSRGSIWYDGFETRGAEPIAVYTEGPLSGLAAVTRCEMGKGQIIILGTMPTKEDFQRLLLNVAKEAGILPVVASSNVLAVPRSGKAGSGMVVLEIENRPGKLTLEREMIDIITGNVYKGDMDIPPYSAMVLVEK</sequence>
<dbReference type="GO" id="GO:0009341">
    <property type="term" value="C:beta-galactosidase complex"/>
    <property type="evidence" value="ECO:0007669"/>
    <property type="project" value="InterPro"/>
</dbReference>
<dbReference type="GO" id="GO:0005975">
    <property type="term" value="P:carbohydrate metabolic process"/>
    <property type="evidence" value="ECO:0007669"/>
    <property type="project" value="InterPro"/>
</dbReference>
<dbReference type="EMBL" id="FQVH01000037">
    <property type="protein sequence ID" value="SHF67801.1"/>
    <property type="molecule type" value="Genomic_DNA"/>
</dbReference>
<dbReference type="Proteomes" id="UP000184088">
    <property type="component" value="Unassembled WGS sequence"/>
</dbReference>
<feature type="binding site" evidence="10">
    <location>
        <position position="146"/>
    </location>
    <ligand>
        <name>substrate</name>
    </ligand>
</feature>
<dbReference type="CDD" id="cd03143">
    <property type="entry name" value="A4_beta-galactosidase_middle_domain"/>
    <property type="match status" value="1"/>
</dbReference>
<reference evidence="14 15" key="1">
    <citation type="submission" date="2016-11" db="EMBL/GenBank/DDBJ databases">
        <authorList>
            <person name="Jaros S."/>
            <person name="Januszkiewicz K."/>
            <person name="Wedrychowicz H."/>
        </authorList>
    </citation>
    <scope>NUCLEOTIDE SEQUENCE [LARGE SCALE GENOMIC DNA]</scope>
    <source>
        <strain evidence="14 15">DSM 17918</strain>
    </source>
</reference>
<dbReference type="InterPro" id="IPR013529">
    <property type="entry name" value="Glyco_hydro_42_N"/>
</dbReference>
<dbReference type="OrthoDB" id="9800974at2"/>
<keyword evidence="15" id="KW-1185">Reference proteome</keyword>
<dbReference type="InterPro" id="IPR003476">
    <property type="entry name" value="Glyco_hydro_42"/>
</dbReference>
<proteinExistence type="inferred from homology"/>
<evidence type="ECO:0000256" key="1">
    <source>
        <dbReference type="ARBA" id="ARBA00001412"/>
    </source>
</evidence>
<feature type="binding site" evidence="11">
    <location>
        <position position="158"/>
    </location>
    <ligand>
        <name>Zn(2+)</name>
        <dbReference type="ChEBI" id="CHEBI:29105"/>
    </ligand>
</feature>
<dbReference type="GO" id="GO:0004565">
    <property type="term" value="F:beta-galactosidase activity"/>
    <property type="evidence" value="ECO:0007669"/>
    <property type="project" value="UniProtKB-EC"/>
</dbReference>
<dbReference type="InterPro" id="IPR013738">
    <property type="entry name" value="Beta_galactosidase_Trimer"/>
</dbReference>
<feature type="binding site" evidence="11">
    <location>
        <position position="112"/>
    </location>
    <ligand>
        <name>Zn(2+)</name>
        <dbReference type="ChEBI" id="CHEBI:29105"/>
    </ligand>
</feature>
<dbReference type="Pfam" id="PF02449">
    <property type="entry name" value="Glyco_hydro_42"/>
    <property type="match status" value="1"/>
</dbReference>
<dbReference type="EC" id="3.2.1.23" evidence="3 8"/>
<evidence type="ECO:0000256" key="6">
    <source>
        <dbReference type="ARBA" id="ARBA00022833"/>
    </source>
</evidence>
<dbReference type="InterPro" id="IPR017853">
    <property type="entry name" value="GH"/>
</dbReference>
<accession>A0A1M5DLM7</accession>
<dbReference type="PANTHER" id="PTHR36447">
    <property type="entry name" value="BETA-GALACTOSIDASE GANA"/>
    <property type="match status" value="1"/>
</dbReference>
<gene>
    <name evidence="14" type="ORF">SAMN02746089_02367</name>
</gene>
<evidence type="ECO:0000259" key="13">
    <source>
        <dbReference type="Pfam" id="PF08532"/>
    </source>
</evidence>
<organism evidence="14 15">
    <name type="scientific">Caldanaerobius fijiensis DSM 17918</name>
    <dbReference type="NCBI Taxonomy" id="1121256"/>
    <lineage>
        <taxon>Bacteria</taxon>
        <taxon>Bacillati</taxon>
        <taxon>Bacillota</taxon>
        <taxon>Clostridia</taxon>
        <taxon>Thermoanaerobacterales</taxon>
        <taxon>Thermoanaerobacteraceae</taxon>
        <taxon>Caldanaerobius</taxon>
    </lineage>
</organism>
<protein>
    <recommendedName>
        <fullName evidence="3 8">Beta-galactosidase</fullName>
        <shortName evidence="8">Beta-gal</shortName>
        <ecNumber evidence="3 8">3.2.1.23</ecNumber>
    </recommendedName>
</protein>
<feature type="binding site" evidence="11">
    <location>
        <position position="161"/>
    </location>
    <ligand>
        <name>Zn(2+)</name>
        <dbReference type="ChEBI" id="CHEBI:29105"/>
    </ligand>
</feature>
<feature type="domain" description="Glycoside hydrolase family 42 N-terminal" evidence="12">
    <location>
        <begin position="12"/>
        <end position="373"/>
    </location>
</feature>
<feature type="active site" description="Nucleophile" evidence="9">
    <location>
        <position position="297"/>
    </location>
</feature>
<name>A0A1M5DLM7_9THEO</name>
<keyword evidence="5 8" id="KW-0378">Hydrolase</keyword>
<dbReference type="AlphaFoldDB" id="A0A1M5DLM7"/>
<evidence type="ECO:0000313" key="15">
    <source>
        <dbReference type="Proteomes" id="UP000184088"/>
    </source>
</evidence>
<dbReference type="Gene3D" id="3.40.50.880">
    <property type="match status" value="1"/>
</dbReference>
<keyword evidence="7 8" id="KW-0326">Glycosidase</keyword>
<evidence type="ECO:0000256" key="5">
    <source>
        <dbReference type="ARBA" id="ARBA00022801"/>
    </source>
</evidence>
<evidence type="ECO:0000259" key="12">
    <source>
        <dbReference type="Pfam" id="PF02449"/>
    </source>
</evidence>
<comment type="similarity">
    <text evidence="2 8">Belongs to the glycosyl hydrolase 42 family.</text>
</comment>
<keyword evidence="4 11" id="KW-0479">Metal-binding</keyword>
<dbReference type="PIRSF" id="PIRSF001084">
    <property type="entry name" value="B-galactosidase"/>
    <property type="match status" value="1"/>
</dbReference>
<dbReference type="Pfam" id="PF08532">
    <property type="entry name" value="Glyco_hydro_42M"/>
    <property type="match status" value="1"/>
</dbReference>
<dbReference type="PANTHER" id="PTHR36447:SF2">
    <property type="entry name" value="BETA-GALACTOSIDASE YESZ"/>
    <property type="match status" value="1"/>
</dbReference>
<evidence type="ECO:0000256" key="10">
    <source>
        <dbReference type="PIRSR" id="PIRSR001084-2"/>
    </source>
</evidence>
<evidence type="ECO:0000313" key="14">
    <source>
        <dbReference type="EMBL" id="SHF67801.1"/>
    </source>
</evidence>
<dbReference type="RefSeq" id="WP_073345666.1">
    <property type="nucleotide sequence ID" value="NZ_FQVH01000037.1"/>
</dbReference>
<dbReference type="SUPFAM" id="SSF51445">
    <property type="entry name" value="(Trans)glycosidases"/>
    <property type="match status" value="1"/>
</dbReference>
<feature type="binding site" evidence="11">
    <location>
        <position position="156"/>
    </location>
    <ligand>
        <name>Zn(2+)</name>
        <dbReference type="ChEBI" id="CHEBI:29105"/>
    </ligand>
</feature>
<evidence type="ECO:0000256" key="8">
    <source>
        <dbReference type="PIRNR" id="PIRNR001084"/>
    </source>
</evidence>
<dbReference type="InterPro" id="IPR029062">
    <property type="entry name" value="Class_I_gatase-like"/>
</dbReference>
<dbReference type="SUPFAM" id="SSF52317">
    <property type="entry name" value="Class I glutamine amidotransferase-like"/>
    <property type="match status" value="1"/>
</dbReference>